<evidence type="ECO:0000256" key="1">
    <source>
        <dbReference type="SAM" id="Coils"/>
    </source>
</evidence>
<keyword evidence="1" id="KW-0175">Coiled coil</keyword>
<dbReference type="EMBL" id="JAHDYR010000005">
    <property type="protein sequence ID" value="KAG9396556.1"/>
    <property type="molecule type" value="Genomic_DNA"/>
</dbReference>
<proteinExistence type="predicted"/>
<feature type="coiled-coil region" evidence="1">
    <location>
        <begin position="219"/>
        <end position="271"/>
    </location>
</feature>
<evidence type="ECO:0000313" key="2">
    <source>
        <dbReference type="EMBL" id="KAG9396556.1"/>
    </source>
</evidence>
<dbReference type="Proteomes" id="UP000717585">
    <property type="component" value="Unassembled WGS sequence"/>
</dbReference>
<gene>
    <name evidence="2" type="ORF">J8273_1564</name>
</gene>
<reference evidence="2" key="1">
    <citation type="submission" date="2021-05" db="EMBL/GenBank/DDBJ databases">
        <title>A free-living protist that lacks canonical eukaryotic 1 DNA replication and segregation systems.</title>
        <authorList>
            <person name="Salas-Leiva D.E."/>
            <person name="Tromer E.C."/>
            <person name="Curtis B.A."/>
            <person name="Jerlstrom-Hultqvist J."/>
            <person name="Kolisko M."/>
            <person name="Yi Z."/>
            <person name="Salas-Leiva J.S."/>
            <person name="Gallot-Lavallee L."/>
            <person name="Kops G.J.P.L."/>
            <person name="Archibald J.M."/>
            <person name="Simpson A.G.B."/>
            <person name="Roger A.J."/>
        </authorList>
    </citation>
    <scope>NUCLEOTIDE SEQUENCE</scope>
    <source>
        <strain evidence="2">BICM</strain>
    </source>
</reference>
<evidence type="ECO:0000313" key="3">
    <source>
        <dbReference type="Proteomes" id="UP000717585"/>
    </source>
</evidence>
<comment type="caution">
    <text evidence="2">The sequence shown here is derived from an EMBL/GenBank/DDBJ whole genome shotgun (WGS) entry which is preliminary data.</text>
</comment>
<dbReference type="AlphaFoldDB" id="A0A8J6AWF3"/>
<sequence>MKTHLSPEQKREALIESLTSAKTTLGAIDSALKSVALRHEKSISGLQREVTMLRSENSRLSFTDVSSAPSECDSVLSEMSSLRQELNSARARETVIIRRHDLEVQALTSRIEELTEEIASYSLVGGKSSKSEPKPADVAAIAAGISTQYEQELNKLKALNYANMQRWHRERNDLLARIDELEAEFEQGALIGGKGNAAVTAHVKPTIRESSTPTMDKATLDLKKKLAAVEKENAFLRNELKNNTVVHNHELSRLNMALEVAQDEVEALRGERDTVALTAMRAIENHAPSPKPAPCSGCDSERDELLNLRRLLADERTAHAAQVGKLRRQLDAMENSITVHTTSKFHPMDVDEKAQLTQLLDTERASHAAAIARLNRSVDDLTAENEALKEDARVGQMVSPASYKQLEHRAQLAEGIAENALKNLNDERVKTSATIRRLQAQLEEAESSGYDTAGDDERLVVLRKKVSEYKGRIVAMQQDLTAARALAAMRTEELRRRDVEMLHAKRRWESEMELLVGSS</sequence>
<organism evidence="2 3">
    <name type="scientific">Carpediemonas membranifera</name>
    <dbReference type="NCBI Taxonomy" id="201153"/>
    <lineage>
        <taxon>Eukaryota</taxon>
        <taxon>Metamonada</taxon>
        <taxon>Carpediemonas-like organisms</taxon>
        <taxon>Carpediemonas</taxon>
    </lineage>
</organism>
<protein>
    <submittedName>
        <fullName evidence="2">Uncharacterized protein</fullName>
    </submittedName>
</protein>
<name>A0A8J6AWF3_9EUKA</name>
<accession>A0A8J6AWF3</accession>
<feature type="coiled-coil region" evidence="1">
    <location>
        <begin position="371"/>
        <end position="448"/>
    </location>
</feature>
<feature type="coiled-coil region" evidence="1">
    <location>
        <begin position="72"/>
        <end position="124"/>
    </location>
</feature>
<keyword evidence="3" id="KW-1185">Reference proteome</keyword>